<gene>
    <name evidence="3" type="ORF">JHE00_22860</name>
</gene>
<dbReference type="Proteomes" id="UP000635245">
    <property type="component" value="Unassembled WGS sequence"/>
</dbReference>
<dbReference type="SUPFAM" id="SSF51735">
    <property type="entry name" value="NAD(P)-binding Rossmann-fold domains"/>
    <property type="match status" value="1"/>
</dbReference>
<proteinExistence type="inferred from homology"/>
<name>A0A934QV81_9PSEU</name>
<keyword evidence="4" id="KW-1185">Reference proteome</keyword>
<dbReference type="PANTHER" id="PTHR42879:SF2">
    <property type="entry name" value="3-OXOACYL-[ACYL-CARRIER-PROTEIN] REDUCTASE FABG"/>
    <property type="match status" value="1"/>
</dbReference>
<accession>A0A934QV81</accession>
<protein>
    <submittedName>
        <fullName evidence="3">SDR family oxidoreductase</fullName>
    </submittedName>
</protein>
<dbReference type="CDD" id="cd05233">
    <property type="entry name" value="SDR_c"/>
    <property type="match status" value="1"/>
</dbReference>
<dbReference type="InterPro" id="IPR050259">
    <property type="entry name" value="SDR"/>
</dbReference>
<dbReference type="InterPro" id="IPR002347">
    <property type="entry name" value="SDR_fam"/>
</dbReference>
<dbReference type="GO" id="GO:0016491">
    <property type="term" value="F:oxidoreductase activity"/>
    <property type="evidence" value="ECO:0007669"/>
    <property type="project" value="UniProtKB-KW"/>
</dbReference>
<comment type="similarity">
    <text evidence="1">Belongs to the short-chain dehydrogenases/reductases (SDR) family.</text>
</comment>
<dbReference type="RefSeq" id="WP_200321524.1">
    <property type="nucleotide sequence ID" value="NZ_JAENJH010000006.1"/>
</dbReference>
<keyword evidence="2" id="KW-0560">Oxidoreductase</keyword>
<dbReference type="EMBL" id="JAENJH010000006">
    <property type="protein sequence ID" value="MBK1787176.1"/>
    <property type="molecule type" value="Genomic_DNA"/>
</dbReference>
<dbReference type="PROSITE" id="PS00061">
    <property type="entry name" value="ADH_SHORT"/>
    <property type="match status" value="1"/>
</dbReference>
<dbReference type="FunFam" id="3.40.50.720:FF:000084">
    <property type="entry name" value="Short-chain dehydrogenase reductase"/>
    <property type="match status" value="1"/>
</dbReference>
<comment type="caution">
    <text evidence="3">The sequence shown here is derived from an EMBL/GenBank/DDBJ whole genome shotgun (WGS) entry which is preliminary data.</text>
</comment>
<evidence type="ECO:0000256" key="2">
    <source>
        <dbReference type="ARBA" id="ARBA00023002"/>
    </source>
</evidence>
<sequence length="256" mass="26102">MSDEQPKKRIAVVTGAAAGLGQAIAHRLAESGMDVVLADLDTADETAALVDKAGGRAHSVICDVTSEASVAELATAAQDFGGCDVLVNNAGIYPFVLFEDLTFEMWRRILSTNLDSMFLTCKAFLPGMQTNGWGRVINLASNAYMNGADPMLAGYVSSKGGVIGLTRALASEYGAHGITVNAIAPGLTVTGTTIAAVGGRPGEAGAAKWGAMAALQAIKRTPTPADVVGAAAFLASEEAGFITAQTLVVDGGLARV</sequence>
<dbReference type="InterPro" id="IPR020904">
    <property type="entry name" value="Sc_DH/Rdtase_CS"/>
</dbReference>
<dbReference type="PANTHER" id="PTHR42879">
    <property type="entry name" value="3-OXOACYL-(ACYL-CARRIER-PROTEIN) REDUCTASE"/>
    <property type="match status" value="1"/>
</dbReference>
<dbReference type="Gene3D" id="3.40.50.720">
    <property type="entry name" value="NAD(P)-binding Rossmann-like Domain"/>
    <property type="match status" value="1"/>
</dbReference>
<evidence type="ECO:0000313" key="3">
    <source>
        <dbReference type="EMBL" id="MBK1787176.1"/>
    </source>
</evidence>
<evidence type="ECO:0000313" key="4">
    <source>
        <dbReference type="Proteomes" id="UP000635245"/>
    </source>
</evidence>
<dbReference type="PRINTS" id="PR00080">
    <property type="entry name" value="SDRFAMILY"/>
</dbReference>
<organism evidence="3 4">
    <name type="scientific">Prauserella cavernicola</name>
    <dbReference type="NCBI Taxonomy" id="2800127"/>
    <lineage>
        <taxon>Bacteria</taxon>
        <taxon>Bacillati</taxon>
        <taxon>Actinomycetota</taxon>
        <taxon>Actinomycetes</taxon>
        <taxon>Pseudonocardiales</taxon>
        <taxon>Pseudonocardiaceae</taxon>
        <taxon>Prauserella</taxon>
    </lineage>
</organism>
<dbReference type="GO" id="GO:0032787">
    <property type="term" value="P:monocarboxylic acid metabolic process"/>
    <property type="evidence" value="ECO:0007669"/>
    <property type="project" value="UniProtKB-ARBA"/>
</dbReference>
<dbReference type="InterPro" id="IPR036291">
    <property type="entry name" value="NAD(P)-bd_dom_sf"/>
</dbReference>
<reference evidence="3" key="1">
    <citation type="submission" date="2020-12" db="EMBL/GenBank/DDBJ databases">
        <title>Prauserella sp. ASG 168, a novel actinomycete isolated from cave rock.</title>
        <authorList>
            <person name="Suriyachadkun C."/>
        </authorList>
    </citation>
    <scope>NUCLEOTIDE SEQUENCE</scope>
    <source>
        <strain evidence="3">ASG 168</strain>
    </source>
</reference>
<evidence type="ECO:0000256" key="1">
    <source>
        <dbReference type="ARBA" id="ARBA00006484"/>
    </source>
</evidence>
<dbReference type="PRINTS" id="PR00081">
    <property type="entry name" value="GDHRDH"/>
</dbReference>
<dbReference type="Pfam" id="PF13561">
    <property type="entry name" value="adh_short_C2"/>
    <property type="match status" value="1"/>
</dbReference>
<dbReference type="AlphaFoldDB" id="A0A934QV81"/>